<dbReference type="SUPFAM" id="SSF52833">
    <property type="entry name" value="Thioredoxin-like"/>
    <property type="match status" value="1"/>
</dbReference>
<dbReference type="PROSITE" id="PS51352">
    <property type="entry name" value="THIOREDOXIN_2"/>
    <property type="match status" value="1"/>
</dbReference>
<proteinExistence type="predicted"/>
<protein>
    <recommendedName>
        <fullName evidence="2">Thioredoxin domain-containing protein</fullName>
    </recommendedName>
</protein>
<accession>L9YK69</accession>
<dbReference type="Proteomes" id="UP000011618">
    <property type="component" value="Unassembled WGS sequence"/>
</dbReference>
<dbReference type="CDD" id="cd02947">
    <property type="entry name" value="TRX_family"/>
    <property type="match status" value="1"/>
</dbReference>
<dbReference type="PATRIC" id="fig|1227495.3.peg.3097"/>
<reference evidence="3 4" key="1">
    <citation type="journal article" date="2014" name="PLoS Genet.">
        <title>Phylogenetically driven sequencing of extremely halophilic archaea reveals strategies for static and dynamic osmo-response.</title>
        <authorList>
            <person name="Becker E.A."/>
            <person name="Seitzer P.M."/>
            <person name="Tritt A."/>
            <person name="Larsen D."/>
            <person name="Krusor M."/>
            <person name="Yao A.I."/>
            <person name="Wu D."/>
            <person name="Madern D."/>
            <person name="Eisen J.A."/>
            <person name="Darling A.E."/>
            <person name="Facciotti M.T."/>
        </authorList>
    </citation>
    <scope>NUCLEOTIDE SEQUENCE [LARGE SCALE GENOMIC DNA]</scope>
    <source>
        <strain evidence="3 4">DSM 3751</strain>
    </source>
</reference>
<organism evidence="3 4">
    <name type="scientific">Natrinema pallidum DSM 3751</name>
    <dbReference type="NCBI Taxonomy" id="1227495"/>
    <lineage>
        <taxon>Archaea</taxon>
        <taxon>Methanobacteriati</taxon>
        <taxon>Methanobacteriota</taxon>
        <taxon>Stenosarchaea group</taxon>
        <taxon>Halobacteria</taxon>
        <taxon>Halobacteriales</taxon>
        <taxon>Natrialbaceae</taxon>
        <taxon>Natrinema</taxon>
    </lineage>
</organism>
<dbReference type="InterPro" id="IPR013766">
    <property type="entry name" value="Thioredoxin_domain"/>
</dbReference>
<evidence type="ECO:0000256" key="1">
    <source>
        <dbReference type="SAM" id="MobiDB-lite"/>
    </source>
</evidence>
<evidence type="ECO:0000313" key="3">
    <source>
        <dbReference type="EMBL" id="ELY74570.1"/>
    </source>
</evidence>
<dbReference type="AlphaFoldDB" id="L9YK69"/>
<dbReference type="InterPro" id="IPR036249">
    <property type="entry name" value="Thioredoxin-like_sf"/>
</dbReference>
<dbReference type="Gene3D" id="3.40.30.10">
    <property type="entry name" value="Glutaredoxin"/>
    <property type="match status" value="1"/>
</dbReference>
<gene>
    <name evidence="3" type="ORF">C487_15479</name>
</gene>
<sequence>MIAAPPRIPAVGKRTESDRRRSIAVKPARTQAVHMSLETMRPNPTWDAASYEDAVDTLAAHSDELMYTVWGGDWCTDCRALLPDFGAALEAAAVPDDRIEEVSVDQDKQGPGVEEYGIEYIPTIVVETDDGEELVRFVEEEDVPPAVWLAERLEDELA</sequence>
<feature type="domain" description="Thioredoxin" evidence="2">
    <location>
        <begin position="26"/>
        <end position="158"/>
    </location>
</feature>
<evidence type="ECO:0000313" key="4">
    <source>
        <dbReference type="Proteomes" id="UP000011618"/>
    </source>
</evidence>
<dbReference type="eggNOG" id="arCOG04633">
    <property type="taxonomic scope" value="Archaea"/>
</dbReference>
<name>L9YK69_9EURY</name>
<dbReference type="EMBL" id="AOII01000088">
    <property type="protein sequence ID" value="ELY74570.1"/>
    <property type="molecule type" value="Genomic_DNA"/>
</dbReference>
<dbReference type="Pfam" id="PF00085">
    <property type="entry name" value="Thioredoxin"/>
    <property type="match status" value="1"/>
</dbReference>
<feature type="region of interest" description="Disordered" evidence="1">
    <location>
        <begin position="1"/>
        <end position="24"/>
    </location>
</feature>
<evidence type="ECO:0000259" key="2">
    <source>
        <dbReference type="PROSITE" id="PS51352"/>
    </source>
</evidence>
<comment type="caution">
    <text evidence="3">The sequence shown here is derived from an EMBL/GenBank/DDBJ whole genome shotgun (WGS) entry which is preliminary data.</text>
</comment>